<dbReference type="EMBL" id="CM008978">
    <property type="protein sequence ID" value="PNW70121.1"/>
    <property type="molecule type" value="Genomic_DNA"/>
</dbReference>
<dbReference type="GeneID" id="5717202"/>
<evidence type="ECO:0000313" key="2">
    <source>
        <dbReference type="EMBL" id="PNW70121.1"/>
    </source>
</evidence>
<protein>
    <submittedName>
        <fullName evidence="2">Uncharacterized protein</fullName>
    </submittedName>
</protein>
<dbReference type="KEGG" id="cre:CHLRE_17g706550v5"/>
<organism evidence="2 3">
    <name type="scientific">Chlamydomonas reinhardtii</name>
    <name type="common">Chlamydomonas smithii</name>
    <dbReference type="NCBI Taxonomy" id="3055"/>
    <lineage>
        <taxon>Eukaryota</taxon>
        <taxon>Viridiplantae</taxon>
        <taxon>Chlorophyta</taxon>
        <taxon>core chlorophytes</taxon>
        <taxon>Chlorophyceae</taxon>
        <taxon>CS clade</taxon>
        <taxon>Chlamydomonadales</taxon>
        <taxon>Chlamydomonadaceae</taxon>
        <taxon>Chlamydomonas</taxon>
    </lineage>
</organism>
<evidence type="ECO:0000313" key="3">
    <source>
        <dbReference type="Proteomes" id="UP000006906"/>
    </source>
</evidence>
<dbReference type="InParanoid" id="A0A2K3CPA8"/>
<dbReference type="Gene3D" id="3.40.50.300">
    <property type="entry name" value="P-loop containing nucleotide triphosphate hydrolases"/>
    <property type="match status" value="1"/>
</dbReference>
<sequence length="397" mass="41066">MPCILFVGLDGAGKTTIINTLLEEARRLKVEEQRAKEEERRVARDGRPALRQQNGQQDGAGGGGGGGTAAASSRDASMRGSQAALSKAVTGVTEDRGTARTGGQTDAGTEDGNGQGAGEGEGGISEKARRARDAIQPPPPAPSERGMLYALPQSVLRYGCVLMDTPGGFFQRRRYLGGLQLATAVVLCVDAADESRFPVVRDFFAQHVLPEVCRRHLPLLLLATKRDVCDWGAAEDVALDLDLAILMAHVAAPWTAAHVVGGQLGPLREPLTWLLQQSSIVDHLWHSWPSSAPVLLHYQQANARYAVGMASKKAVELFHGEDDQEGVLQAAAGAGGGGLGAGREGGAGGRLGGGGFRVAAGPLPALAPSGSVHISAVTSLAPLGSTPQPSVGVQAPA</sequence>
<accession>A0A2K3CPA8</accession>
<name>A0A2K3CPA8_CHLRE</name>
<feature type="region of interest" description="Disordered" evidence="1">
    <location>
        <begin position="31"/>
        <end position="146"/>
    </location>
</feature>
<dbReference type="Gramene" id="PNW70121">
    <property type="protein sequence ID" value="PNW70121"/>
    <property type="gene ID" value="CHLRE_17g706550v5"/>
</dbReference>
<dbReference type="AlphaFoldDB" id="A0A2K3CPA8"/>
<gene>
    <name evidence="2" type="ORF">CHLRE_17g706550v5</name>
</gene>
<evidence type="ECO:0000256" key="1">
    <source>
        <dbReference type="SAM" id="MobiDB-lite"/>
    </source>
</evidence>
<feature type="compositionally biased region" description="Gly residues" evidence="1">
    <location>
        <begin position="111"/>
        <end position="123"/>
    </location>
</feature>
<proteinExistence type="predicted"/>
<feature type="compositionally biased region" description="Gly residues" evidence="1">
    <location>
        <begin position="58"/>
        <end position="68"/>
    </location>
</feature>
<feature type="compositionally biased region" description="Basic and acidic residues" evidence="1">
    <location>
        <begin position="31"/>
        <end position="48"/>
    </location>
</feature>
<dbReference type="RefSeq" id="XP_042914469.1">
    <property type="nucleotide sequence ID" value="XM_043072010.1"/>
</dbReference>
<dbReference type="SUPFAM" id="SSF52540">
    <property type="entry name" value="P-loop containing nucleoside triphosphate hydrolases"/>
    <property type="match status" value="1"/>
</dbReference>
<dbReference type="OrthoDB" id="538285at2759"/>
<keyword evidence="3" id="KW-1185">Reference proteome</keyword>
<dbReference type="Proteomes" id="UP000006906">
    <property type="component" value="Chromosome 17"/>
</dbReference>
<feature type="compositionally biased region" description="Basic and acidic residues" evidence="1">
    <location>
        <begin position="124"/>
        <end position="133"/>
    </location>
</feature>
<dbReference type="InterPro" id="IPR027417">
    <property type="entry name" value="P-loop_NTPase"/>
</dbReference>
<reference evidence="2 3" key="1">
    <citation type="journal article" date="2007" name="Science">
        <title>The Chlamydomonas genome reveals the evolution of key animal and plant functions.</title>
        <authorList>
            <person name="Merchant S.S."/>
            <person name="Prochnik S.E."/>
            <person name="Vallon O."/>
            <person name="Harris E.H."/>
            <person name="Karpowicz S.J."/>
            <person name="Witman G.B."/>
            <person name="Terry A."/>
            <person name="Salamov A."/>
            <person name="Fritz-Laylin L.K."/>
            <person name="Marechal-Drouard L."/>
            <person name="Marshall W.F."/>
            <person name="Qu L.H."/>
            <person name="Nelson D.R."/>
            <person name="Sanderfoot A.A."/>
            <person name="Spalding M.H."/>
            <person name="Kapitonov V.V."/>
            <person name="Ren Q."/>
            <person name="Ferris P."/>
            <person name="Lindquist E."/>
            <person name="Shapiro H."/>
            <person name="Lucas S.M."/>
            <person name="Grimwood J."/>
            <person name="Schmutz J."/>
            <person name="Cardol P."/>
            <person name="Cerutti H."/>
            <person name="Chanfreau G."/>
            <person name="Chen C.L."/>
            <person name="Cognat V."/>
            <person name="Croft M.T."/>
            <person name="Dent R."/>
            <person name="Dutcher S."/>
            <person name="Fernandez E."/>
            <person name="Fukuzawa H."/>
            <person name="Gonzalez-Ballester D."/>
            <person name="Gonzalez-Halphen D."/>
            <person name="Hallmann A."/>
            <person name="Hanikenne M."/>
            <person name="Hippler M."/>
            <person name="Inwood W."/>
            <person name="Jabbari K."/>
            <person name="Kalanon M."/>
            <person name="Kuras R."/>
            <person name="Lefebvre P.A."/>
            <person name="Lemaire S.D."/>
            <person name="Lobanov A.V."/>
            <person name="Lohr M."/>
            <person name="Manuell A."/>
            <person name="Meier I."/>
            <person name="Mets L."/>
            <person name="Mittag M."/>
            <person name="Mittelmeier T."/>
            <person name="Moroney J.V."/>
            <person name="Moseley J."/>
            <person name="Napoli C."/>
            <person name="Nedelcu A.M."/>
            <person name="Niyogi K."/>
            <person name="Novoselov S.V."/>
            <person name="Paulsen I.T."/>
            <person name="Pazour G."/>
            <person name="Purton S."/>
            <person name="Ral J.P."/>
            <person name="Riano-Pachon D.M."/>
            <person name="Riekhof W."/>
            <person name="Rymarquis L."/>
            <person name="Schroda M."/>
            <person name="Stern D."/>
            <person name="Umen J."/>
            <person name="Willows R."/>
            <person name="Wilson N."/>
            <person name="Zimmer S.L."/>
            <person name="Allmer J."/>
            <person name="Balk J."/>
            <person name="Bisova K."/>
            <person name="Chen C.J."/>
            <person name="Elias M."/>
            <person name="Gendler K."/>
            <person name="Hauser C."/>
            <person name="Lamb M.R."/>
            <person name="Ledford H."/>
            <person name="Long J.C."/>
            <person name="Minagawa J."/>
            <person name="Page M.D."/>
            <person name="Pan J."/>
            <person name="Pootakham W."/>
            <person name="Roje S."/>
            <person name="Rose A."/>
            <person name="Stahlberg E."/>
            <person name="Terauchi A.M."/>
            <person name="Yang P."/>
            <person name="Ball S."/>
            <person name="Bowler C."/>
            <person name="Dieckmann C.L."/>
            <person name="Gladyshev V.N."/>
            <person name="Green P."/>
            <person name="Jorgensen R."/>
            <person name="Mayfield S."/>
            <person name="Mueller-Roeber B."/>
            <person name="Rajamani S."/>
            <person name="Sayre R.T."/>
            <person name="Brokstein P."/>
            <person name="Dubchak I."/>
            <person name="Goodstein D."/>
            <person name="Hornick L."/>
            <person name="Huang Y.W."/>
            <person name="Jhaveri J."/>
            <person name="Luo Y."/>
            <person name="Martinez D."/>
            <person name="Ngau W.C."/>
            <person name="Otillar B."/>
            <person name="Poliakov A."/>
            <person name="Porter A."/>
            <person name="Szajkowski L."/>
            <person name="Werner G."/>
            <person name="Zhou K."/>
            <person name="Grigoriev I.V."/>
            <person name="Rokhsar D.S."/>
            <person name="Grossman A.R."/>
        </authorList>
    </citation>
    <scope>NUCLEOTIDE SEQUENCE [LARGE SCALE GENOMIC DNA]</scope>
    <source>
        <strain evidence="3">CC-503</strain>
    </source>
</reference>